<protein>
    <submittedName>
        <fullName evidence="2">Uncharacterized protein</fullName>
    </submittedName>
</protein>
<sequence length="86" mass="9322">MTQPETSRSSGLGDLEPGTRQHAQLSVRIADIAWSALCVVVALWALWSSLGALRGTATWGYCAVTWVLLAVALTVRVLTARRRART</sequence>
<dbReference type="RefSeq" id="WP_029384557.1">
    <property type="nucleotide sequence ID" value="NZ_AZSD01000233.1"/>
</dbReference>
<accession>A0A0F7VTU3</accession>
<keyword evidence="1" id="KW-1133">Transmembrane helix</keyword>
<organism evidence="2 3">
    <name type="scientific">Streptomyces leeuwenhoekii</name>
    <dbReference type="NCBI Taxonomy" id="1437453"/>
    <lineage>
        <taxon>Bacteria</taxon>
        <taxon>Bacillati</taxon>
        <taxon>Actinomycetota</taxon>
        <taxon>Actinomycetes</taxon>
        <taxon>Kitasatosporales</taxon>
        <taxon>Streptomycetaceae</taxon>
        <taxon>Streptomyces</taxon>
    </lineage>
</organism>
<reference evidence="2 3" key="1">
    <citation type="submission" date="2015-02" db="EMBL/GenBank/DDBJ databases">
        <authorList>
            <person name="Gomez-Escribano P.J."/>
        </authorList>
    </citation>
    <scope>NUCLEOTIDE SEQUENCE [LARGE SCALE GENOMIC DNA]</scope>
    <source>
        <strain evidence="3">C34 (DSM 42122 / NRRL B-24963)</strain>
    </source>
</reference>
<evidence type="ECO:0000313" key="2">
    <source>
        <dbReference type="EMBL" id="CQR63964.1"/>
    </source>
</evidence>
<dbReference type="EMBL" id="LN831790">
    <property type="protein sequence ID" value="CQR63964.1"/>
    <property type="molecule type" value="Genomic_DNA"/>
</dbReference>
<feature type="transmembrane region" description="Helical" evidence="1">
    <location>
        <begin position="29"/>
        <end position="46"/>
    </location>
</feature>
<dbReference type="KEGG" id="sle:sle_45060"/>
<dbReference type="Proteomes" id="UP000035016">
    <property type="component" value="Chromosome Chromosome"/>
</dbReference>
<name>A0A0F7VTU3_STRLW</name>
<evidence type="ECO:0000313" key="3">
    <source>
        <dbReference type="Proteomes" id="UP000035016"/>
    </source>
</evidence>
<proteinExistence type="predicted"/>
<evidence type="ECO:0000256" key="1">
    <source>
        <dbReference type="SAM" id="Phobius"/>
    </source>
</evidence>
<keyword evidence="1" id="KW-0472">Membrane</keyword>
<keyword evidence="1" id="KW-0812">Transmembrane</keyword>
<dbReference type="AlphaFoldDB" id="A0A0F7VTU3"/>
<gene>
    <name evidence="2" type="primary">sle_45060</name>
</gene>
<feature type="transmembrane region" description="Helical" evidence="1">
    <location>
        <begin position="58"/>
        <end position="78"/>
    </location>
</feature>